<evidence type="ECO:0000256" key="1">
    <source>
        <dbReference type="SAM" id="Phobius"/>
    </source>
</evidence>
<gene>
    <name evidence="2" type="ORF">RFI_16026</name>
</gene>
<dbReference type="GO" id="GO:0007165">
    <property type="term" value="P:signal transduction"/>
    <property type="evidence" value="ECO:0007669"/>
    <property type="project" value="InterPro"/>
</dbReference>
<dbReference type="OrthoDB" id="10264446at2759"/>
<keyword evidence="3" id="KW-1185">Reference proteome</keyword>
<keyword evidence="1" id="KW-1133">Transmembrane helix</keyword>
<comment type="caution">
    <text evidence="2">The sequence shown here is derived from an EMBL/GenBank/DDBJ whole genome shotgun (WGS) entry which is preliminary data.</text>
</comment>
<sequence>DENQQLARVTKRQCLIELVEYVTQSKQVFNEEVMPYVIEMLSKNLFRSLPPPLYADFDPEEDEPNFNSAWPHLQFVYEFFHRFVMTADVNLLRKYLNKKFLLHAMDLFNSEDPRERDYLKMILHRIYGRCMPYRLFIRKAINNVLLCVIYESQRHNGISELLEILGSIINGFALPLKEEHIHFLQSILIPLHKAPTLPQFHQQLAYCITQFVQKDNTLASCVLSGILKYWPITSCQKETLFLNEMEEILELTPNAQIEKVMVCMCVPLDDEGSSPFFFFFCTFCFVYACIYILSHNLYMD</sequence>
<dbReference type="AlphaFoldDB" id="X6N5G1"/>
<protein>
    <submittedName>
        <fullName evidence="2">Serine/threonine protein phosphatase 2A 59 kDa regulatory subunit B' eta isoform</fullName>
    </submittedName>
</protein>
<dbReference type="Proteomes" id="UP000023152">
    <property type="component" value="Unassembled WGS sequence"/>
</dbReference>
<feature type="non-terminal residue" evidence="2">
    <location>
        <position position="1"/>
    </location>
</feature>
<dbReference type="Pfam" id="PF01603">
    <property type="entry name" value="B56"/>
    <property type="match status" value="1"/>
</dbReference>
<dbReference type="InterPro" id="IPR011989">
    <property type="entry name" value="ARM-like"/>
</dbReference>
<dbReference type="PANTHER" id="PTHR10257:SF3">
    <property type="entry name" value="SERINE_THREONINE-PROTEIN PHOSPHATASE 2A 56 KDA REGULATORY SUBUNIT GAMMA ISOFORM"/>
    <property type="match status" value="1"/>
</dbReference>
<feature type="transmembrane region" description="Helical" evidence="1">
    <location>
        <begin position="276"/>
        <end position="294"/>
    </location>
</feature>
<dbReference type="InterPro" id="IPR002554">
    <property type="entry name" value="PP2A_B56"/>
</dbReference>
<dbReference type="GO" id="GO:0000159">
    <property type="term" value="C:protein phosphatase type 2A complex"/>
    <property type="evidence" value="ECO:0007669"/>
    <property type="project" value="InterPro"/>
</dbReference>
<dbReference type="PANTHER" id="PTHR10257">
    <property type="entry name" value="SERINE/THREONINE PROTEIN PHOSPHATASE 2A PP2A REGULATORY SUBUNIT B"/>
    <property type="match status" value="1"/>
</dbReference>
<dbReference type="EMBL" id="ASPP01011875">
    <property type="protein sequence ID" value="ETO21178.1"/>
    <property type="molecule type" value="Genomic_DNA"/>
</dbReference>
<dbReference type="SUPFAM" id="SSF48371">
    <property type="entry name" value="ARM repeat"/>
    <property type="match status" value="1"/>
</dbReference>
<evidence type="ECO:0000313" key="3">
    <source>
        <dbReference type="Proteomes" id="UP000023152"/>
    </source>
</evidence>
<dbReference type="InterPro" id="IPR016024">
    <property type="entry name" value="ARM-type_fold"/>
</dbReference>
<keyword evidence="1" id="KW-0812">Transmembrane</keyword>
<proteinExistence type="predicted"/>
<feature type="non-terminal residue" evidence="2">
    <location>
        <position position="300"/>
    </location>
</feature>
<accession>X6N5G1</accession>
<dbReference type="OMA" id="FFARENV"/>
<keyword evidence="1" id="KW-0472">Membrane</keyword>
<evidence type="ECO:0000313" key="2">
    <source>
        <dbReference type="EMBL" id="ETO21178.1"/>
    </source>
</evidence>
<dbReference type="Gene3D" id="1.25.10.10">
    <property type="entry name" value="Leucine-rich Repeat Variant"/>
    <property type="match status" value="1"/>
</dbReference>
<organism evidence="2 3">
    <name type="scientific">Reticulomyxa filosa</name>
    <dbReference type="NCBI Taxonomy" id="46433"/>
    <lineage>
        <taxon>Eukaryota</taxon>
        <taxon>Sar</taxon>
        <taxon>Rhizaria</taxon>
        <taxon>Retaria</taxon>
        <taxon>Foraminifera</taxon>
        <taxon>Monothalamids</taxon>
        <taxon>Reticulomyxidae</taxon>
        <taxon>Reticulomyxa</taxon>
    </lineage>
</organism>
<name>X6N5G1_RETFI</name>
<dbReference type="GO" id="GO:0019888">
    <property type="term" value="F:protein phosphatase regulator activity"/>
    <property type="evidence" value="ECO:0007669"/>
    <property type="project" value="InterPro"/>
</dbReference>
<reference evidence="2 3" key="1">
    <citation type="journal article" date="2013" name="Curr. Biol.">
        <title>The Genome of the Foraminiferan Reticulomyxa filosa.</title>
        <authorList>
            <person name="Glockner G."/>
            <person name="Hulsmann N."/>
            <person name="Schleicher M."/>
            <person name="Noegel A.A."/>
            <person name="Eichinger L."/>
            <person name="Gallinger C."/>
            <person name="Pawlowski J."/>
            <person name="Sierra R."/>
            <person name="Euteneuer U."/>
            <person name="Pillet L."/>
            <person name="Moustafa A."/>
            <person name="Platzer M."/>
            <person name="Groth M."/>
            <person name="Szafranski K."/>
            <person name="Schliwa M."/>
        </authorList>
    </citation>
    <scope>NUCLEOTIDE SEQUENCE [LARGE SCALE GENOMIC DNA]</scope>
</reference>